<organism evidence="4 5">
    <name type="scientific">Erpetoichthys calabaricus</name>
    <name type="common">Rope fish</name>
    <name type="synonym">Calamoichthys calabaricus</name>
    <dbReference type="NCBI Taxonomy" id="27687"/>
    <lineage>
        <taxon>Eukaryota</taxon>
        <taxon>Metazoa</taxon>
        <taxon>Chordata</taxon>
        <taxon>Craniata</taxon>
        <taxon>Vertebrata</taxon>
        <taxon>Euteleostomi</taxon>
        <taxon>Actinopterygii</taxon>
        <taxon>Polypteriformes</taxon>
        <taxon>Polypteridae</taxon>
        <taxon>Erpetoichthys</taxon>
    </lineage>
</organism>
<dbReference type="PANTHER" id="PTHR45710:SF26">
    <property type="entry name" value="RH26557P"/>
    <property type="match status" value="1"/>
</dbReference>
<dbReference type="PANTHER" id="PTHR45710">
    <property type="entry name" value="C-TYPE LECTIN DOMAIN-CONTAINING PROTEIN 180"/>
    <property type="match status" value="1"/>
</dbReference>
<dbReference type="Gene3D" id="3.10.100.10">
    <property type="entry name" value="Mannose-Binding Protein A, subunit A"/>
    <property type="match status" value="1"/>
</dbReference>
<evidence type="ECO:0000313" key="4">
    <source>
        <dbReference type="Ensembl" id="ENSECRP00000031385.1"/>
    </source>
</evidence>
<dbReference type="InterPro" id="IPR016187">
    <property type="entry name" value="CTDL_fold"/>
</dbReference>
<comment type="subcellular location">
    <subcellularLocation>
        <location evidence="1">Cell membrane</location>
        <topology evidence="1">Single-pass type II membrane protein</topology>
    </subcellularLocation>
</comment>
<keyword evidence="2" id="KW-0472">Membrane</keyword>
<reference evidence="4" key="1">
    <citation type="submission" date="2021-06" db="EMBL/GenBank/DDBJ databases">
        <authorList>
            <consortium name="Wellcome Sanger Institute Data Sharing"/>
        </authorList>
    </citation>
    <scope>NUCLEOTIDE SEQUENCE [LARGE SCALE GENOMIC DNA]</scope>
</reference>
<dbReference type="GO" id="GO:0005886">
    <property type="term" value="C:plasma membrane"/>
    <property type="evidence" value="ECO:0007669"/>
    <property type="project" value="UniProtKB-SubCell"/>
</dbReference>
<dbReference type="InterPro" id="IPR001304">
    <property type="entry name" value="C-type_lectin-like"/>
</dbReference>
<dbReference type="SMART" id="SM00034">
    <property type="entry name" value="CLECT"/>
    <property type="match status" value="1"/>
</dbReference>
<accession>A0A8C4XH06</accession>
<evidence type="ECO:0000313" key="5">
    <source>
        <dbReference type="Proteomes" id="UP000694620"/>
    </source>
</evidence>
<keyword evidence="2" id="KW-0812">Transmembrane</keyword>
<protein>
    <submittedName>
        <fullName evidence="4">C-type lectin domain family 1 member A-like</fullName>
    </submittedName>
</protein>
<dbReference type="Ensembl" id="ENSECRT00000032053.1">
    <property type="protein sequence ID" value="ENSECRP00000031385.1"/>
    <property type="gene ID" value="ENSECRG00000021272.1"/>
</dbReference>
<proteinExistence type="predicted"/>
<feature type="transmembrane region" description="Helical" evidence="2">
    <location>
        <begin position="48"/>
        <end position="73"/>
    </location>
</feature>
<name>A0A8C4XH06_ERPCA</name>
<feature type="domain" description="C-type lectin" evidence="3">
    <location>
        <begin position="170"/>
        <end position="245"/>
    </location>
</feature>
<reference evidence="4" key="2">
    <citation type="submission" date="2025-08" db="UniProtKB">
        <authorList>
            <consortium name="Ensembl"/>
        </authorList>
    </citation>
    <scope>IDENTIFICATION</scope>
</reference>
<keyword evidence="2" id="KW-1133">Transmembrane helix</keyword>
<keyword evidence="5" id="KW-1185">Reference proteome</keyword>
<dbReference type="PROSITE" id="PS50041">
    <property type="entry name" value="C_TYPE_LECTIN_2"/>
    <property type="match status" value="1"/>
</dbReference>
<dbReference type="InterPro" id="IPR050828">
    <property type="entry name" value="C-type_lectin/matrix_domain"/>
</dbReference>
<dbReference type="Proteomes" id="UP000694620">
    <property type="component" value="Chromosome 17"/>
</dbReference>
<evidence type="ECO:0000259" key="3">
    <source>
        <dbReference type="PROSITE" id="PS50041"/>
    </source>
</evidence>
<dbReference type="SUPFAM" id="SSF56436">
    <property type="entry name" value="C-type lectin-like"/>
    <property type="match status" value="1"/>
</dbReference>
<evidence type="ECO:0000256" key="2">
    <source>
        <dbReference type="SAM" id="Phobius"/>
    </source>
</evidence>
<sequence length="245" mass="28356">MALEHQPCDIWLKPRRQPLWTLSLHDRAGANLHSQSPDSAPGRPPRCISWALLLILFLDVFLLTTALALLLCLSNEQRIMQKNVSNSIVEVQAMLAKSEAEIFPGLSERLLLQQENISYYRQVLDNMSDFRAERDLQSIIEILPRKHICQQNKNGEVSSCFPCGTNWLAFKENCYYFVLERKDWYSSKEFCANHKATLVVINSEEEQDFITEQHNSEFFWIGLSDTEEEGEFKWEDGTNFTTTTT</sequence>
<dbReference type="Pfam" id="PF00059">
    <property type="entry name" value="Lectin_C"/>
    <property type="match status" value="1"/>
</dbReference>
<dbReference type="AlphaFoldDB" id="A0A8C4XH06"/>
<reference evidence="4" key="3">
    <citation type="submission" date="2025-09" db="UniProtKB">
        <authorList>
            <consortium name="Ensembl"/>
        </authorList>
    </citation>
    <scope>IDENTIFICATION</scope>
</reference>
<evidence type="ECO:0000256" key="1">
    <source>
        <dbReference type="ARBA" id="ARBA00004401"/>
    </source>
</evidence>
<dbReference type="GeneTree" id="ENSGT00940000164508"/>
<dbReference type="InterPro" id="IPR016186">
    <property type="entry name" value="C-type_lectin-like/link_sf"/>
</dbReference>